<dbReference type="AlphaFoldDB" id="A0AAV4WN53"/>
<reference evidence="1 2" key="1">
    <citation type="submission" date="2021-06" db="EMBL/GenBank/DDBJ databases">
        <title>Caerostris darwini draft genome.</title>
        <authorList>
            <person name="Kono N."/>
            <person name="Arakawa K."/>
        </authorList>
    </citation>
    <scope>NUCLEOTIDE SEQUENCE [LARGE SCALE GENOMIC DNA]</scope>
</reference>
<dbReference type="EMBL" id="BPLQ01014851">
    <property type="protein sequence ID" value="GIY83773.1"/>
    <property type="molecule type" value="Genomic_DNA"/>
</dbReference>
<organism evidence="1 2">
    <name type="scientific">Caerostris darwini</name>
    <dbReference type="NCBI Taxonomy" id="1538125"/>
    <lineage>
        <taxon>Eukaryota</taxon>
        <taxon>Metazoa</taxon>
        <taxon>Ecdysozoa</taxon>
        <taxon>Arthropoda</taxon>
        <taxon>Chelicerata</taxon>
        <taxon>Arachnida</taxon>
        <taxon>Araneae</taxon>
        <taxon>Araneomorphae</taxon>
        <taxon>Entelegynae</taxon>
        <taxon>Araneoidea</taxon>
        <taxon>Araneidae</taxon>
        <taxon>Caerostris</taxon>
    </lineage>
</organism>
<protein>
    <submittedName>
        <fullName evidence="1">Uncharacterized protein</fullName>
    </submittedName>
</protein>
<proteinExistence type="predicted"/>
<sequence>MILCVLSEGKQLATIYLCRRFETSKESSNIWKSGSKTILNSDSYACVDVILVSDSQIRLNRDLQGITDVITSEMEFMPRFVMIPPESIKKEVIEDSSQEAFLSIKKCLPSAICLEKTLWKIQISQNK</sequence>
<evidence type="ECO:0000313" key="2">
    <source>
        <dbReference type="Proteomes" id="UP001054837"/>
    </source>
</evidence>
<evidence type="ECO:0000313" key="1">
    <source>
        <dbReference type="EMBL" id="GIY83773.1"/>
    </source>
</evidence>
<comment type="caution">
    <text evidence="1">The sequence shown here is derived from an EMBL/GenBank/DDBJ whole genome shotgun (WGS) entry which is preliminary data.</text>
</comment>
<dbReference type="Proteomes" id="UP001054837">
    <property type="component" value="Unassembled WGS sequence"/>
</dbReference>
<name>A0AAV4WN53_9ARAC</name>
<accession>A0AAV4WN53</accession>
<gene>
    <name evidence="1" type="ORF">CDAR_466051</name>
</gene>
<keyword evidence="2" id="KW-1185">Reference proteome</keyword>